<gene>
    <name evidence="9" type="ORF">NEMBOFW57_006859</name>
</gene>
<feature type="domain" description="Rhodopsin" evidence="8">
    <location>
        <begin position="76"/>
        <end position="192"/>
    </location>
</feature>
<dbReference type="Proteomes" id="UP001197093">
    <property type="component" value="Unassembled WGS sequence"/>
</dbReference>
<organism evidence="9 10">
    <name type="scientific">Staphylotrichum longicolle</name>
    <dbReference type="NCBI Taxonomy" id="669026"/>
    <lineage>
        <taxon>Eukaryota</taxon>
        <taxon>Fungi</taxon>
        <taxon>Dikarya</taxon>
        <taxon>Ascomycota</taxon>
        <taxon>Pezizomycotina</taxon>
        <taxon>Sordariomycetes</taxon>
        <taxon>Sordariomycetidae</taxon>
        <taxon>Sordariales</taxon>
        <taxon>Chaetomiaceae</taxon>
        <taxon>Staphylotrichum</taxon>
    </lineage>
</organism>
<evidence type="ECO:0000256" key="4">
    <source>
        <dbReference type="ARBA" id="ARBA00023136"/>
    </source>
</evidence>
<comment type="similarity">
    <text evidence="5">Belongs to the SAT4 family.</text>
</comment>
<dbReference type="AlphaFoldDB" id="A0AAD4EU44"/>
<evidence type="ECO:0000256" key="2">
    <source>
        <dbReference type="ARBA" id="ARBA00022692"/>
    </source>
</evidence>
<name>A0AAD4EU44_9PEZI</name>
<evidence type="ECO:0000256" key="6">
    <source>
        <dbReference type="SAM" id="MobiDB-lite"/>
    </source>
</evidence>
<keyword evidence="4 7" id="KW-0472">Membrane</keyword>
<dbReference type="PANTHER" id="PTHR33048:SF47">
    <property type="entry name" value="INTEGRAL MEMBRANE PROTEIN-RELATED"/>
    <property type="match status" value="1"/>
</dbReference>
<feature type="transmembrane region" description="Helical" evidence="7">
    <location>
        <begin position="112"/>
        <end position="134"/>
    </location>
</feature>
<dbReference type="InterPro" id="IPR049326">
    <property type="entry name" value="Rhodopsin_dom_fungi"/>
</dbReference>
<evidence type="ECO:0000313" key="9">
    <source>
        <dbReference type="EMBL" id="KAG7287349.1"/>
    </source>
</evidence>
<dbReference type="Pfam" id="PF20684">
    <property type="entry name" value="Fung_rhodopsin"/>
    <property type="match status" value="1"/>
</dbReference>
<comment type="subcellular location">
    <subcellularLocation>
        <location evidence="1">Membrane</location>
        <topology evidence="1">Multi-pass membrane protein</topology>
    </subcellularLocation>
</comment>
<proteinExistence type="inferred from homology"/>
<accession>A0AAD4EU44</accession>
<feature type="region of interest" description="Disordered" evidence="6">
    <location>
        <begin position="247"/>
        <end position="286"/>
    </location>
</feature>
<dbReference type="GO" id="GO:0016020">
    <property type="term" value="C:membrane"/>
    <property type="evidence" value="ECO:0007669"/>
    <property type="project" value="UniProtKB-SubCell"/>
</dbReference>
<evidence type="ECO:0000256" key="5">
    <source>
        <dbReference type="ARBA" id="ARBA00038359"/>
    </source>
</evidence>
<keyword evidence="3 7" id="KW-1133">Transmembrane helix</keyword>
<feature type="transmembrane region" description="Helical" evidence="7">
    <location>
        <begin position="86"/>
        <end position="105"/>
    </location>
</feature>
<feature type="transmembrane region" description="Helical" evidence="7">
    <location>
        <begin position="154"/>
        <end position="177"/>
    </location>
</feature>
<comment type="caution">
    <text evidence="9">The sequence shown here is derived from an EMBL/GenBank/DDBJ whole genome shotgun (WGS) entry which is preliminary data.</text>
</comment>
<evidence type="ECO:0000313" key="10">
    <source>
        <dbReference type="Proteomes" id="UP001197093"/>
    </source>
</evidence>
<feature type="transmembrane region" description="Helical" evidence="7">
    <location>
        <begin position="25"/>
        <end position="47"/>
    </location>
</feature>
<feature type="transmembrane region" description="Helical" evidence="7">
    <location>
        <begin position="59"/>
        <end position="80"/>
    </location>
</feature>
<protein>
    <recommendedName>
        <fullName evidence="8">Rhodopsin domain-containing protein</fullName>
    </recommendedName>
</protein>
<evidence type="ECO:0000256" key="7">
    <source>
        <dbReference type="SAM" id="Phobius"/>
    </source>
</evidence>
<sequence length="561" mass="64232">MEVALEMARLQAKMCDQPAESRQRLLYYTTVACFTLQVVVVALKFFTRRYIQGCLMADDYILVAAMISPLIGSAVLFWFIISAASYPWTLGLVRISLLMFLLQTFPNRRFQIVVKILAVYTCLHTVAFFFAVIFQCDPVPFAWDKELRGKCLNLTALTYAAAVLSGILDCVTLLLPLNELRKLQLTMDKKVGNYVNITLWTEIEITAMILCTCAPSLRPLIFRFLPARLKAWTTRLGVHLSVLSRRSRHSHMPAEPKNPLTDDSSTSSSAPSTSASRCEGDDSPLSEQQLFSPFQSTLSSRMDFPGTPKQRQDLEVWREAWEKEMEKLPPDGRRPFPDPRNFNVATQARKIIDLLEEQGIPLCVIGIKALWFQPGTEARAPGSLYHTFPRYRLNHDGPLFNFYLVSSIDWRFNCVPENFEYSAQQHLPYPKLHLFAQSLLERQSVGDLADLVDGMDLTEGWGEENLKLEEPGEEYAQWVAKRNERIREAMPQEVKDDPITVMFGTDVYELREGPQEFRDVFTDLVRTKPRRIGLEAPPGLYVTRYRAKDSPDPRTRIRFHV</sequence>
<dbReference type="EMBL" id="JAHCVI010000003">
    <property type="protein sequence ID" value="KAG7287349.1"/>
    <property type="molecule type" value="Genomic_DNA"/>
</dbReference>
<evidence type="ECO:0000256" key="1">
    <source>
        <dbReference type="ARBA" id="ARBA00004141"/>
    </source>
</evidence>
<reference evidence="9" key="1">
    <citation type="submission" date="2023-02" db="EMBL/GenBank/DDBJ databases">
        <authorList>
            <person name="Palmer J.M."/>
        </authorList>
    </citation>
    <scope>NUCLEOTIDE SEQUENCE</scope>
    <source>
        <strain evidence="9">FW57</strain>
    </source>
</reference>
<evidence type="ECO:0000256" key="3">
    <source>
        <dbReference type="ARBA" id="ARBA00022989"/>
    </source>
</evidence>
<keyword evidence="10" id="KW-1185">Reference proteome</keyword>
<dbReference type="PANTHER" id="PTHR33048">
    <property type="entry name" value="PTH11-LIKE INTEGRAL MEMBRANE PROTEIN (AFU_ORTHOLOGUE AFUA_5G11245)"/>
    <property type="match status" value="1"/>
</dbReference>
<dbReference type="InterPro" id="IPR052337">
    <property type="entry name" value="SAT4-like"/>
</dbReference>
<evidence type="ECO:0000259" key="8">
    <source>
        <dbReference type="Pfam" id="PF20684"/>
    </source>
</evidence>
<keyword evidence="2 7" id="KW-0812">Transmembrane</keyword>
<feature type="compositionally biased region" description="Low complexity" evidence="6">
    <location>
        <begin position="264"/>
        <end position="276"/>
    </location>
</feature>